<dbReference type="NCBIfam" id="TIGR03511">
    <property type="entry name" value="GldH_lipo"/>
    <property type="match status" value="1"/>
</dbReference>
<sequence length="176" mass="20128">MGTTIMEKTIATTGREVHLSKVILLFCLPILFFSCNTKDVYHTFNHIPERGWDKRVIERFSPVIEDTISTYDIDLSLRYTSDYNYRNLWLFITCEAETGEEFTDTLNCVLADEYGKWFGSGWGASYQQTISYKTDFNFPRKGRYSISVQQGMRDDVIPGITEVGIKITPATSVAGE</sequence>
<reference evidence="1 2" key="1">
    <citation type="submission" date="2018-10" db="EMBL/GenBank/DDBJ databases">
        <title>Genomic Encyclopedia of Archaeal and Bacterial Type Strains, Phase II (KMG-II): from individual species to whole genera.</title>
        <authorList>
            <person name="Goeker M."/>
        </authorList>
    </citation>
    <scope>NUCLEOTIDE SEQUENCE [LARGE SCALE GENOMIC DNA]</scope>
    <source>
        <strain evidence="1 2">NSB1</strain>
    </source>
</reference>
<evidence type="ECO:0000313" key="1">
    <source>
        <dbReference type="EMBL" id="RKT59813.1"/>
    </source>
</evidence>
<organism evidence="1 2">
    <name type="scientific">Coprobacter fastidiosus NSB1 = JCM 33896</name>
    <dbReference type="NCBI Taxonomy" id="1349822"/>
    <lineage>
        <taxon>Bacteria</taxon>
        <taxon>Pseudomonadati</taxon>
        <taxon>Bacteroidota</taxon>
        <taxon>Bacteroidia</taxon>
        <taxon>Bacteroidales</taxon>
        <taxon>Barnesiellaceae</taxon>
        <taxon>Coprobacter</taxon>
    </lineage>
</organism>
<proteinExistence type="predicted"/>
<dbReference type="AlphaFoldDB" id="A0A495WGH4"/>
<gene>
    <name evidence="1" type="ORF">BC742_0734</name>
</gene>
<dbReference type="GeneID" id="92928283"/>
<evidence type="ECO:0000313" key="2">
    <source>
        <dbReference type="Proteomes" id="UP000269493"/>
    </source>
</evidence>
<keyword evidence="1" id="KW-0449">Lipoprotein</keyword>
<comment type="caution">
    <text evidence="1">The sequence shown here is derived from an EMBL/GenBank/DDBJ whole genome shotgun (WGS) entry which is preliminary data.</text>
</comment>
<dbReference type="Proteomes" id="UP000269493">
    <property type="component" value="Unassembled WGS sequence"/>
</dbReference>
<dbReference type="Pfam" id="PF14109">
    <property type="entry name" value="GldH_lipo"/>
    <property type="match status" value="1"/>
</dbReference>
<accession>A0A495WGH4</accession>
<dbReference type="EMBL" id="RBXN01000002">
    <property type="protein sequence ID" value="RKT59813.1"/>
    <property type="molecule type" value="Genomic_DNA"/>
</dbReference>
<keyword evidence="2" id="KW-1185">Reference proteome</keyword>
<dbReference type="OrthoDB" id="982482at2"/>
<name>A0A495WGH4_9BACT</name>
<protein>
    <submittedName>
        <fullName evidence="1">Gliding motility-associated lipoprotein GldH</fullName>
    </submittedName>
</protein>
<dbReference type="InterPro" id="IPR020018">
    <property type="entry name" value="Motility-assoc_lipoprot_GldH"/>
</dbReference>
<dbReference type="RefSeq" id="WP_031258815.1">
    <property type="nucleotide sequence ID" value="NZ_KI440811.1"/>
</dbReference>